<organism evidence="1 2">
    <name type="scientific">Durusdinium trenchii</name>
    <dbReference type="NCBI Taxonomy" id="1381693"/>
    <lineage>
        <taxon>Eukaryota</taxon>
        <taxon>Sar</taxon>
        <taxon>Alveolata</taxon>
        <taxon>Dinophyceae</taxon>
        <taxon>Suessiales</taxon>
        <taxon>Symbiodiniaceae</taxon>
        <taxon>Durusdinium</taxon>
    </lineage>
</organism>
<reference evidence="1 2" key="1">
    <citation type="submission" date="2024-02" db="EMBL/GenBank/DDBJ databases">
        <authorList>
            <person name="Chen Y."/>
            <person name="Shah S."/>
            <person name="Dougan E. K."/>
            <person name="Thang M."/>
            <person name="Chan C."/>
        </authorList>
    </citation>
    <scope>NUCLEOTIDE SEQUENCE [LARGE SCALE GENOMIC DNA]</scope>
</reference>
<dbReference type="Proteomes" id="UP001642464">
    <property type="component" value="Unassembled WGS sequence"/>
</dbReference>
<dbReference type="EMBL" id="CAXAMM010040729">
    <property type="protein sequence ID" value="CAK9095047.1"/>
    <property type="molecule type" value="Genomic_DNA"/>
</dbReference>
<gene>
    <name evidence="1" type="ORF">SCF082_LOCUS44655</name>
</gene>
<keyword evidence="2" id="KW-1185">Reference proteome</keyword>
<evidence type="ECO:0000313" key="2">
    <source>
        <dbReference type="Proteomes" id="UP001642464"/>
    </source>
</evidence>
<name>A0ABP0R7G8_9DINO</name>
<accession>A0ABP0R7G8</accession>
<proteinExistence type="predicted"/>
<dbReference type="InterPro" id="IPR038498">
    <property type="entry name" value="OspF/SpvC_sf"/>
</dbReference>
<evidence type="ECO:0000313" key="1">
    <source>
        <dbReference type="EMBL" id="CAK9095047.1"/>
    </source>
</evidence>
<comment type="caution">
    <text evidence="1">The sequence shown here is derived from an EMBL/GenBank/DDBJ whole genome shotgun (WGS) entry which is preliminary data.</text>
</comment>
<sequence>MRKDVHGYAESGQSKIKTCYASQPALVERKGEKTYFQGPDMATLWPDYWECHGHRLLWGGLAQNEHDHRLPDWKIHFSVELSDIPRAWDTLTELFLKEACDFGMKAVAGEAFESWPPEQRGREITVYIFQNHAAYNGGGPMMGYCPGNEHNFWLGPEFERAPDFWSHFVEEAEQRLSAANIRSRGLAHGDLKLGHYASLRNEAFIFEAASGLYIYPPNTSGWRLASSCFMLTTGSFLTSTRRAVQASFTVVPLSCVVQLFFGPPKIKF</sequence>
<protein>
    <submittedName>
        <fullName evidence="1">C3H1-type domain-containing protein</fullName>
    </submittedName>
</protein>
<dbReference type="Gene3D" id="3.30.2430.10">
    <property type="entry name" value="phosphothreonine lyase"/>
    <property type="match status" value="1"/>
</dbReference>